<dbReference type="PATRIC" id="fig|993516.3.peg.1655"/>
<proteinExistence type="predicted"/>
<name>L7CKQ4_RHOBT</name>
<protein>
    <submittedName>
        <fullName evidence="1">Uncharacterized protein</fullName>
    </submittedName>
</protein>
<evidence type="ECO:0000313" key="1">
    <source>
        <dbReference type="EMBL" id="ELP34548.1"/>
    </source>
</evidence>
<dbReference type="Proteomes" id="UP000010959">
    <property type="component" value="Unassembled WGS sequence"/>
</dbReference>
<organism evidence="1 2">
    <name type="scientific">Rhodopirellula baltica SWK14</name>
    <dbReference type="NCBI Taxonomy" id="993516"/>
    <lineage>
        <taxon>Bacteria</taxon>
        <taxon>Pseudomonadati</taxon>
        <taxon>Planctomycetota</taxon>
        <taxon>Planctomycetia</taxon>
        <taxon>Pirellulales</taxon>
        <taxon>Pirellulaceae</taxon>
        <taxon>Rhodopirellula</taxon>
    </lineage>
</organism>
<accession>L7CKQ4</accession>
<dbReference type="AlphaFoldDB" id="L7CKQ4"/>
<sequence length="126" mass="14635">MLRKELANRCERQLKAAHARHPERLPVLKKLIAVDEMELEIQFLTRDLSAFDKHQVLPPGRLEGFETVEDAVNAMRKNEDSLRLKVAIEMRSILLMQSEKGGLSKDQKLNLKILEEYINKRVSKPF</sequence>
<gene>
    <name evidence="1" type="ORF">RBSWK_01558</name>
</gene>
<evidence type="ECO:0000313" key="2">
    <source>
        <dbReference type="Proteomes" id="UP000010959"/>
    </source>
</evidence>
<comment type="caution">
    <text evidence="1">The sequence shown here is derived from an EMBL/GenBank/DDBJ whole genome shotgun (WGS) entry which is preliminary data.</text>
</comment>
<dbReference type="EMBL" id="AMWG01000030">
    <property type="protein sequence ID" value="ELP34548.1"/>
    <property type="molecule type" value="Genomic_DNA"/>
</dbReference>
<reference evidence="1 2" key="1">
    <citation type="journal article" date="2013" name="Mar. Genomics">
        <title>Expression of sulfatases in Rhodopirellula baltica and the diversity of sulfatases in the genus Rhodopirellula.</title>
        <authorList>
            <person name="Wegner C.E."/>
            <person name="Richter-Heitmann T."/>
            <person name="Klindworth A."/>
            <person name="Klockow C."/>
            <person name="Richter M."/>
            <person name="Achstetter T."/>
            <person name="Glockner F.O."/>
            <person name="Harder J."/>
        </authorList>
    </citation>
    <scope>NUCLEOTIDE SEQUENCE [LARGE SCALE GENOMIC DNA]</scope>
    <source>
        <strain evidence="1 2">SWK14</strain>
    </source>
</reference>